<protein>
    <submittedName>
        <fullName evidence="1">Uncharacterized protein</fullName>
    </submittedName>
</protein>
<gene>
    <name evidence="1" type="ORF">TWF696_000234</name>
</gene>
<proteinExistence type="predicted"/>
<dbReference type="Proteomes" id="UP001375240">
    <property type="component" value="Unassembled WGS sequence"/>
</dbReference>
<organism evidence="1 2">
    <name type="scientific">Orbilia brochopaga</name>
    <dbReference type="NCBI Taxonomy" id="3140254"/>
    <lineage>
        <taxon>Eukaryota</taxon>
        <taxon>Fungi</taxon>
        <taxon>Dikarya</taxon>
        <taxon>Ascomycota</taxon>
        <taxon>Pezizomycotina</taxon>
        <taxon>Orbiliomycetes</taxon>
        <taxon>Orbiliales</taxon>
        <taxon>Orbiliaceae</taxon>
        <taxon>Orbilia</taxon>
    </lineage>
</organism>
<dbReference type="AlphaFoldDB" id="A0AAV9VH30"/>
<sequence length="150" mass="17330">MMFNFLRRQSALQIYIAAYDRGLDANGNQKPDHWAIIITKSLSHPGTAHHVIHGHPLFEYRHRDDVYVLKSQSLSHVLHVGKVYEKDISKLEALFASLEVDNVNKGWNCQDWVIDAMKKIEKMKSVTLERGIKMEYLKELVKKASDGRDI</sequence>
<accession>A0AAV9VH30</accession>
<name>A0AAV9VH30_9PEZI</name>
<reference evidence="1 2" key="1">
    <citation type="submission" date="2019-10" db="EMBL/GenBank/DDBJ databases">
        <authorList>
            <person name="Palmer J.M."/>
        </authorList>
    </citation>
    <scope>NUCLEOTIDE SEQUENCE [LARGE SCALE GENOMIC DNA]</scope>
    <source>
        <strain evidence="1 2">TWF696</strain>
    </source>
</reference>
<comment type="caution">
    <text evidence="1">The sequence shown here is derived from an EMBL/GenBank/DDBJ whole genome shotgun (WGS) entry which is preliminary data.</text>
</comment>
<evidence type="ECO:0000313" key="2">
    <source>
        <dbReference type="Proteomes" id="UP001375240"/>
    </source>
</evidence>
<dbReference type="Pfam" id="PF20174">
    <property type="entry name" value="DUF6540"/>
    <property type="match status" value="1"/>
</dbReference>
<dbReference type="EMBL" id="JAVHNQ010000001">
    <property type="protein sequence ID" value="KAK6359065.1"/>
    <property type="molecule type" value="Genomic_DNA"/>
</dbReference>
<keyword evidence="2" id="KW-1185">Reference proteome</keyword>
<dbReference type="InterPro" id="IPR046670">
    <property type="entry name" value="DUF6540"/>
</dbReference>
<evidence type="ECO:0000313" key="1">
    <source>
        <dbReference type="EMBL" id="KAK6359065.1"/>
    </source>
</evidence>